<keyword evidence="6" id="KW-0812">Transmembrane</keyword>
<dbReference type="InterPro" id="IPR005702">
    <property type="entry name" value="Wzc-like_C"/>
</dbReference>
<proteinExistence type="predicted"/>
<name>A0A367X6E5_9PROT</name>
<accession>A0A367X6E5</accession>
<sequence length="744" mass="81400">MVPVIWRRRGVVLLVLALLLGLVAALVPLWQPDYQARAQIGFLPATPAPLAHSDNGAAPPAIFQISDIDTEMAVLRSTAVLSAARAVLRGEGVNFDPEPSKLAQWLGMDRAKTPVIPPGESIETVREARDIAILRGKIKTAQLDNARVIEVSLFDRNPARARQMLDAVINSYVWKRQNDLRGKLADQYDETLRQRDAAIIRQQQQQQALMDWQDAHSLAFGGFAGVAGQNGADDSKAGSLETLRQQREAARIDLAALQSRQQAVARANGDVAALMRLPEIANNDAVRELNLRLAQLRGMAADLARRYGPRHPLVQANQAQIVQAEDDLQTAISAQIAAINRDAGEAATRLASYEAEYRRIMAEMAANNRDRLAFVQLQRALEDAGREVAILSDRARLMQSQLAALRPDVEILQAPEIPGKPVFPSRRHLAVLGGAVAILLALAAAILRDYLDRALHRAQDAETLTGLPIFAVLPRMTKRDPQGRAADEENEAIGHLQTIIRLRHERRTPRMEQAPTVPTDPAATGRVICVTSPMPGDGKSRLARKIAARFARNRHRVLLLDGDLRRPTRLMDQGFASLMTKQPAQDEGDFTHASIPPSLRNLQGVLQGDCGVEDAVLRLRDRDLPGSEPVPEYDFLGAEDAVASALAGQLMAEKLGPLIVDLKTRYDFIVIDAPPVLSVADAIWLMRVADDRLLLLRAGKSHREDISDAANRLAQAGCAADGIVFSGVSRRGAYYGSKKRRKAS</sequence>
<keyword evidence="6" id="KW-1133">Transmembrane helix</keyword>
<organism evidence="8 9">
    <name type="scientific">Thalassospira profundimaris</name>
    <dbReference type="NCBI Taxonomy" id="502049"/>
    <lineage>
        <taxon>Bacteria</taxon>
        <taxon>Pseudomonadati</taxon>
        <taxon>Pseudomonadota</taxon>
        <taxon>Alphaproteobacteria</taxon>
        <taxon>Rhodospirillales</taxon>
        <taxon>Thalassospiraceae</taxon>
        <taxon>Thalassospira</taxon>
    </lineage>
</organism>
<keyword evidence="1" id="KW-0808">Transferase</keyword>
<keyword evidence="5" id="KW-0829">Tyrosine-protein kinase</keyword>
<dbReference type="SUPFAM" id="SSF52540">
    <property type="entry name" value="P-loop containing nucleoside triphosphate hydrolases"/>
    <property type="match status" value="1"/>
</dbReference>
<evidence type="ECO:0000313" key="9">
    <source>
        <dbReference type="Proteomes" id="UP000252517"/>
    </source>
</evidence>
<feature type="domain" description="AAA" evidence="7">
    <location>
        <begin position="526"/>
        <end position="691"/>
    </location>
</feature>
<dbReference type="EMBL" id="JPWH01000011">
    <property type="protein sequence ID" value="RCK48331.1"/>
    <property type="molecule type" value="Genomic_DNA"/>
</dbReference>
<dbReference type="InterPro" id="IPR027417">
    <property type="entry name" value="P-loop_NTPase"/>
</dbReference>
<dbReference type="CDD" id="cd05387">
    <property type="entry name" value="BY-kinase"/>
    <property type="match status" value="1"/>
</dbReference>
<gene>
    <name evidence="8" type="ORF">TH25_14835</name>
</gene>
<keyword evidence="6" id="KW-0472">Membrane</keyword>
<evidence type="ECO:0000259" key="7">
    <source>
        <dbReference type="Pfam" id="PF13614"/>
    </source>
</evidence>
<evidence type="ECO:0000256" key="5">
    <source>
        <dbReference type="ARBA" id="ARBA00023137"/>
    </source>
</evidence>
<feature type="transmembrane region" description="Helical" evidence="6">
    <location>
        <begin position="429"/>
        <end position="447"/>
    </location>
</feature>
<dbReference type="PANTHER" id="PTHR32309">
    <property type="entry name" value="TYROSINE-PROTEIN KINASE"/>
    <property type="match status" value="1"/>
</dbReference>
<evidence type="ECO:0000313" key="8">
    <source>
        <dbReference type="EMBL" id="RCK48331.1"/>
    </source>
</evidence>
<dbReference type="InterPro" id="IPR025669">
    <property type="entry name" value="AAA_dom"/>
</dbReference>
<dbReference type="InterPro" id="IPR050445">
    <property type="entry name" value="Bact_polysacc_biosynth/exp"/>
</dbReference>
<comment type="caution">
    <text evidence="8">The sequence shown here is derived from an EMBL/GenBank/DDBJ whole genome shotgun (WGS) entry which is preliminary data.</text>
</comment>
<protein>
    <recommendedName>
        <fullName evidence="7">AAA domain-containing protein</fullName>
    </recommendedName>
</protein>
<evidence type="ECO:0000256" key="4">
    <source>
        <dbReference type="ARBA" id="ARBA00022840"/>
    </source>
</evidence>
<dbReference type="Proteomes" id="UP000252517">
    <property type="component" value="Unassembled WGS sequence"/>
</dbReference>
<reference evidence="8 9" key="1">
    <citation type="submission" date="2014-07" db="EMBL/GenBank/DDBJ databases">
        <title>Draft genome sequence of Thalassospira profundimaris S25-3-2.</title>
        <authorList>
            <person name="Lai Q."/>
            <person name="Shao Z."/>
        </authorList>
    </citation>
    <scope>NUCLEOTIDE SEQUENCE [LARGE SCALE GENOMIC DNA]</scope>
    <source>
        <strain evidence="8 9">S25-3-2</strain>
    </source>
</reference>
<keyword evidence="4" id="KW-0067">ATP-binding</keyword>
<evidence type="ECO:0000256" key="1">
    <source>
        <dbReference type="ARBA" id="ARBA00022679"/>
    </source>
</evidence>
<dbReference type="PANTHER" id="PTHR32309:SF31">
    <property type="entry name" value="CAPSULAR EXOPOLYSACCHARIDE FAMILY"/>
    <property type="match status" value="1"/>
</dbReference>
<evidence type="ECO:0000256" key="6">
    <source>
        <dbReference type="SAM" id="Phobius"/>
    </source>
</evidence>
<dbReference type="AlphaFoldDB" id="A0A367X6E5"/>
<dbReference type="Gene3D" id="3.40.50.300">
    <property type="entry name" value="P-loop containing nucleotide triphosphate hydrolases"/>
    <property type="match status" value="1"/>
</dbReference>
<keyword evidence="3" id="KW-0418">Kinase</keyword>
<dbReference type="Pfam" id="PF13614">
    <property type="entry name" value="AAA_31"/>
    <property type="match status" value="1"/>
</dbReference>
<keyword evidence="2" id="KW-0547">Nucleotide-binding</keyword>
<evidence type="ECO:0000256" key="3">
    <source>
        <dbReference type="ARBA" id="ARBA00022777"/>
    </source>
</evidence>
<evidence type="ECO:0000256" key="2">
    <source>
        <dbReference type="ARBA" id="ARBA00022741"/>
    </source>
</evidence>